<keyword evidence="3" id="KW-1185">Reference proteome</keyword>
<name>A0A9D5HTC3_9LILI</name>
<evidence type="ECO:0000256" key="1">
    <source>
        <dbReference type="SAM" id="Phobius"/>
    </source>
</evidence>
<reference evidence="2" key="1">
    <citation type="submission" date="2021-03" db="EMBL/GenBank/DDBJ databases">
        <authorList>
            <person name="Li Z."/>
            <person name="Yang C."/>
        </authorList>
    </citation>
    <scope>NUCLEOTIDE SEQUENCE</scope>
    <source>
        <strain evidence="2">Dzin_1.0</strain>
        <tissue evidence="2">Leaf</tissue>
    </source>
</reference>
<evidence type="ECO:0000313" key="3">
    <source>
        <dbReference type="Proteomes" id="UP001085076"/>
    </source>
</evidence>
<accession>A0A9D5HTC3</accession>
<feature type="transmembrane region" description="Helical" evidence="1">
    <location>
        <begin position="27"/>
        <end position="46"/>
    </location>
</feature>
<dbReference type="OrthoDB" id="737602at2759"/>
<dbReference type="Pfam" id="PF20100">
    <property type="entry name" value="DUF6490"/>
    <property type="match status" value="2"/>
</dbReference>
<dbReference type="Proteomes" id="UP001085076">
    <property type="component" value="Miscellaneous, Linkage group lg01"/>
</dbReference>
<dbReference type="PANTHER" id="PTHR46610:SF20">
    <property type="entry name" value="OS05G0181300 PROTEIN"/>
    <property type="match status" value="1"/>
</dbReference>
<dbReference type="EMBL" id="JAGGNH010000001">
    <property type="protein sequence ID" value="KAJ0988038.1"/>
    <property type="molecule type" value="Genomic_DNA"/>
</dbReference>
<feature type="transmembrane region" description="Helical" evidence="1">
    <location>
        <begin position="85"/>
        <end position="104"/>
    </location>
</feature>
<reference evidence="2" key="2">
    <citation type="journal article" date="2022" name="Hortic Res">
        <title>The genome of Dioscorea zingiberensis sheds light on the biosynthesis, origin and evolution of the medicinally important diosgenin saponins.</title>
        <authorList>
            <person name="Li Y."/>
            <person name="Tan C."/>
            <person name="Li Z."/>
            <person name="Guo J."/>
            <person name="Li S."/>
            <person name="Chen X."/>
            <person name="Wang C."/>
            <person name="Dai X."/>
            <person name="Yang H."/>
            <person name="Song W."/>
            <person name="Hou L."/>
            <person name="Xu J."/>
            <person name="Tong Z."/>
            <person name="Xu A."/>
            <person name="Yuan X."/>
            <person name="Wang W."/>
            <person name="Yang Q."/>
            <person name="Chen L."/>
            <person name="Sun Z."/>
            <person name="Wang K."/>
            <person name="Pan B."/>
            <person name="Chen J."/>
            <person name="Bao Y."/>
            <person name="Liu F."/>
            <person name="Qi X."/>
            <person name="Gang D.R."/>
            <person name="Wen J."/>
            <person name="Li J."/>
        </authorList>
    </citation>
    <scope>NUCLEOTIDE SEQUENCE</scope>
    <source>
        <strain evidence="2">Dzin_1.0</strain>
    </source>
</reference>
<keyword evidence="1" id="KW-1133">Transmembrane helix</keyword>
<evidence type="ECO:0000313" key="2">
    <source>
        <dbReference type="EMBL" id="KAJ0988038.1"/>
    </source>
</evidence>
<keyword evidence="1" id="KW-0812">Transmembrane</keyword>
<feature type="transmembrane region" description="Helical" evidence="1">
    <location>
        <begin position="204"/>
        <end position="226"/>
    </location>
</feature>
<dbReference type="AlphaFoldDB" id="A0A9D5HTC3"/>
<feature type="transmembrane region" description="Helical" evidence="1">
    <location>
        <begin position="52"/>
        <end position="73"/>
    </location>
</feature>
<feature type="transmembrane region" description="Helical" evidence="1">
    <location>
        <begin position="110"/>
        <end position="135"/>
    </location>
</feature>
<feature type="transmembrane region" description="Helical" evidence="1">
    <location>
        <begin position="180"/>
        <end position="198"/>
    </location>
</feature>
<dbReference type="InterPro" id="IPR045501">
    <property type="entry name" value="DUF6490"/>
</dbReference>
<comment type="caution">
    <text evidence="2">The sequence shown here is derived from an EMBL/GenBank/DDBJ whole genome shotgun (WGS) entry which is preliminary data.</text>
</comment>
<organism evidence="2 3">
    <name type="scientific">Dioscorea zingiberensis</name>
    <dbReference type="NCBI Taxonomy" id="325984"/>
    <lineage>
        <taxon>Eukaryota</taxon>
        <taxon>Viridiplantae</taxon>
        <taxon>Streptophyta</taxon>
        <taxon>Embryophyta</taxon>
        <taxon>Tracheophyta</taxon>
        <taxon>Spermatophyta</taxon>
        <taxon>Magnoliopsida</taxon>
        <taxon>Liliopsida</taxon>
        <taxon>Dioscoreales</taxon>
        <taxon>Dioscoreaceae</taxon>
        <taxon>Dioscorea</taxon>
    </lineage>
</organism>
<gene>
    <name evidence="2" type="ORF">J5N97_006394</name>
</gene>
<keyword evidence="1" id="KW-0472">Membrane</keyword>
<proteinExistence type="predicted"/>
<protein>
    <submittedName>
        <fullName evidence="2">Uncharacterized protein</fullName>
    </submittedName>
</protein>
<dbReference type="PANTHER" id="PTHR46610">
    <property type="entry name" value="OS05G0181300 PROTEIN"/>
    <property type="match status" value="1"/>
</dbReference>
<sequence length="244" mass="27448">MGSEEEPLCTSAQEPSRSNVGGYKHQTWLPTIGMVFLTVNSIIAVYRSINDPWTVMFIVTAYANVILLVYYMRNIDKMPEMKRPVRMKATVWTLASTLTVLFTYRVSIMLPVFLAIIVWLMACVIVFGGFYALLVNREEPDLCNKGADKVCGYANVVLLVYCMRNVEKTPEMKRLVRMKAAVWALAPTLTVLFTYIVAIMMLVFLAVVVWLMACVMVFGGFYALLVHGEEPDLCNKGAESPDNV</sequence>